<dbReference type="Pfam" id="PF17164">
    <property type="entry name" value="DUF5122"/>
    <property type="match status" value="4"/>
</dbReference>
<dbReference type="SUPFAM" id="SSF49313">
    <property type="entry name" value="Cadherin-like"/>
    <property type="match status" value="6"/>
</dbReference>
<dbReference type="GO" id="GO:0005975">
    <property type="term" value="P:carbohydrate metabolic process"/>
    <property type="evidence" value="ECO:0007669"/>
    <property type="project" value="UniProtKB-ARBA"/>
</dbReference>
<dbReference type="InterPro" id="IPR015919">
    <property type="entry name" value="Cadherin-like_sf"/>
</dbReference>
<dbReference type="Gene3D" id="2.80.10.50">
    <property type="match status" value="2"/>
</dbReference>
<reference evidence="4" key="1">
    <citation type="submission" date="2022-10" db="EMBL/GenBank/DDBJ databases">
        <title>The complete genomes of actinobacterial strains from the NBC collection.</title>
        <authorList>
            <person name="Joergensen T.S."/>
            <person name="Alvarez Arevalo M."/>
            <person name="Sterndorff E.B."/>
            <person name="Faurdal D."/>
            <person name="Vuksanovic O."/>
            <person name="Mourched A.-S."/>
            <person name="Charusanti P."/>
            <person name="Shaw S."/>
            <person name="Blin K."/>
            <person name="Weber T."/>
        </authorList>
    </citation>
    <scope>NUCLEOTIDE SEQUENCE</scope>
    <source>
        <strain evidence="4">NBC 00180</strain>
    </source>
</reference>
<feature type="compositionally biased region" description="Pro residues" evidence="1">
    <location>
        <begin position="1421"/>
        <end position="1445"/>
    </location>
</feature>
<dbReference type="EMBL" id="CP108140">
    <property type="protein sequence ID" value="WTP91557.1"/>
    <property type="molecule type" value="Genomic_DNA"/>
</dbReference>
<dbReference type="GO" id="GO:0016020">
    <property type="term" value="C:membrane"/>
    <property type="evidence" value="ECO:0007669"/>
    <property type="project" value="InterPro"/>
</dbReference>
<gene>
    <name evidence="4" type="ORF">OG477_42665</name>
</gene>
<dbReference type="PANTHER" id="PTHR37494:SF1">
    <property type="entry name" value="STAPHYLOCOCCUS AUREUS SURFACE PROTEIN A"/>
    <property type="match status" value="1"/>
</dbReference>
<dbReference type="InterPro" id="IPR013783">
    <property type="entry name" value="Ig-like_fold"/>
</dbReference>
<evidence type="ECO:0000313" key="4">
    <source>
        <dbReference type="EMBL" id="WTP91557.1"/>
    </source>
</evidence>
<proteinExistence type="predicted"/>
<dbReference type="NCBIfam" id="TIGR02608">
    <property type="entry name" value="delta_60_rpt"/>
    <property type="match status" value="5"/>
</dbReference>
<evidence type="ECO:0000256" key="2">
    <source>
        <dbReference type="SAM" id="SignalP"/>
    </source>
</evidence>
<feature type="domain" description="Bacterial Ig-like" evidence="3">
    <location>
        <begin position="551"/>
        <end position="636"/>
    </location>
</feature>
<keyword evidence="2" id="KW-0732">Signal</keyword>
<dbReference type="InterPro" id="IPR013431">
    <property type="entry name" value="Delta_60_rpt"/>
</dbReference>
<protein>
    <submittedName>
        <fullName evidence="4">Ig domain-containing protein</fullName>
    </submittedName>
</protein>
<dbReference type="Gene3D" id="2.60.40.10">
    <property type="entry name" value="Immunoglobulins"/>
    <property type="match status" value="10"/>
</dbReference>
<dbReference type="PANTHER" id="PTHR37494">
    <property type="entry name" value="HEMAGGLUTININ"/>
    <property type="match status" value="1"/>
</dbReference>
<evidence type="ECO:0000256" key="1">
    <source>
        <dbReference type="SAM" id="MobiDB-lite"/>
    </source>
</evidence>
<feature type="region of interest" description="Disordered" evidence="1">
    <location>
        <begin position="1370"/>
        <end position="1458"/>
    </location>
</feature>
<feature type="domain" description="Bacterial Ig-like" evidence="3">
    <location>
        <begin position="645"/>
        <end position="737"/>
    </location>
</feature>
<accession>A0AAU1ICF5</accession>
<organism evidence="4">
    <name type="scientific">Streptomyces sp. NBC_00180</name>
    <dbReference type="NCBI Taxonomy" id="2903632"/>
    <lineage>
        <taxon>Bacteria</taxon>
        <taxon>Bacillati</taxon>
        <taxon>Actinomycetota</taxon>
        <taxon>Actinomycetes</taxon>
        <taxon>Kitasatosporales</taxon>
        <taxon>Streptomycetaceae</taxon>
        <taxon>Streptomyces</taxon>
    </lineage>
</organism>
<sequence>MMLSLRRGRYFRRRLLVRVLAVWAGCAALLLAVSGTATAAPGDLDPTFDADGIVTTQIPGLYSLGAADMFVQGDGKIVTAGPVYDSEMHWALAVARYDADGSLDSSFGGDGIVTSSSSSSSFDAAVAPYGDHGKIVAAWSQTQNGAVESSIAVARYNPDGSLDTTFDSDGIATTTIPSLGASMDMAVQGDKIIVAGDAVVAGGTGRSWMLARYNSNGSLDTSFGNKGGYTLETVPGSTGAEMGGIALQGENIIVAGSFTSSTGNVGTVVGRFDDKGKPDLNFHDGFTFLNDLHETDKAFDVTVDQNRKIVLTGYRGDALQVARVDADGGLDVHFGDGDGIVTTDVSSGPDSAAAVTMQGDRIVIAGYADTGTSTATLVARYLADGSLDSAFGQGGTITTLVTDSPSVGGYARAVAVHAGKIVTAGRHFDKIGETYDSYNLVMRYRGVGTSVDLSTNNPSSKVHELVTFTATLPGPFDEVPTGTVTFYDGETKIGEGTLGSGNTATLRISSLPAGIHTIKAVYNSDALHEGSSDTLIQTVDKYTTGMDLAAGTQPSSVGQEITFGAVVTENAPGREPTGTVTFYDGETEIGEGTLDSFNTTTLKISSLPAGIHTIKAVYNGDASFAGSSGTLSQTVNRIETRIALNVQPDHATVGQPVTLLTTVTVPSGSFGHGKTPTGTVTFYDGATQLGDSLILAADATASMEISNLSVGTHRISAAFEPNSVYAADVSDIVDLTVLEALSVKEQTLPDAVTNSPYPDGIAFSAEGGQSPYTWKITDGALPDGLTLAPDTGTLTGTPTAAGTFTFTVTATDQTDQTAKRDFTQTVLEALSVKEQTLPDAVTNSPYPDGIAFSAEGGQSPYTWKITDGALPDGLTLAPDTGTLTGTPTAAGTFTFTVTATDQTDQTAKRDFTQTVLEALSVKEQTLPDAVTNSPYPDGIAFSAEGGQSPYTWKITDGALPDGLTLAPDTGTLTGTPTAAGTFTFTVTATDQTDQTAKRDFTQTVLEALSVKEQTLPDAVTNSPYPDGIAFSAEGGQSPYTWKITDGALPDGLTLAPDTGTLTGTPTAAGTFTFTVTATDQTDQTAKRDFTQTVAEPLVFTAPAVHAVSGEEFTVKLEESTSGGTGEHTWTLDEPEQNTSAGAAADAAAAAPDWITLTKDGILSGTPPAGTSTGNYPVPMKVTDSAHPAQSATATVTVTVQAPSIVFVSTNSLPPAQTGTPYKQADGTAVTLTAEGGTTPYTWTITADALPDGLTLTPTGIIEGTPTTVGDPTFAVTATDHGTPALTGSAGLGITVTDPPAKPTITPTTLPTAQAGKTFKQELKATGGTAPYTWKITDGTLPDGLTLAADTGIITGTPTTPGKATFTVTATDSAEQTGTQKYTLTTDPATPTSTPSSDPAPASSAPTTAQVSKVPKGAPNTGSPPPPPTHTPLPLPLLPSALPPAQPGVLSGRGRVKSP</sequence>
<dbReference type="Pfam" id="PF05345">
    <property type="entry name" value="He_PIG"/>
    <property type="match status" value="7"/>
</dbReference>
<dbReference type="GO" id="GO:0005509">
    <property type="term" value="F:calcium ion binding"/>
    <property type="evidence" value="ECO:0007669"/>
    <property type="project" value="InterPro"/>
</dbReference>
<feature type="compositionally biased region" description="Low complexity" evidence="1">
    <location>
        <begin position="1384"/>
        <end position="1420"/>
    </location>
</feature>
<name>A0AAU1ICF5_9ACTN</name>
<feature type="signal peptide" evidence="2">
    <location>
        <begin position="1"/>
        <end position="39"/>
    </location>
</feature>
<feature type="chain" id="PRO_5043591743" evidence="2">
    <location>
        <begin position="40"/>
        <end position="1458"/>
    </location>
</feature>
<evidence type="ECO:0000259" key="3">
    <source>
        <dbReference type="Pfam" id="PF16640"/>
    </source>
</evidence>
<feature type="domain" description="Bacterial Ig-like" evidence="3">
    <location>
        <begin position="455"/>
        <end position="539"/>
    </location>
</feature>
<feature type="compositionally biased region" description="Polar residues" evidence="1">
    <location>
        <begin position="1371"/>
        <end position="1383"/>
    </location>
</feature>
<dbReference type="InterPro" id="IPR032109">
    <property type="entry name" value="Big_3_5"/>
</dbReference>
<dbReference type="Pfam" id="PF16640">
    <property type="entry name" value="Big_3_5"/>
    <property type="match status" value="3"/>
</dbReference>